<dbReference type="GO" id="GO:0045892">
    <property type="term" value="P:negative regulation of DNA-templated transcription"/>
    <property type="evidence" value="ECO:0007669"/>
    <property type="project" value="TreeGrafter"/>
</dbReference>
<dbReference type="Gene3D" id="1.10.10.10">
    <property type="entry name" value="Winged helix-like DNA-binding domain superfamily/Winged helix DNA-binding domain"/>
    <property type="match status" value="1"/>
</dbReference>
<dbReference type="SUPFAM" id="SSF46785">
    <property type="entry name" value="Winged helix' DNA-binding domain"/>
    <property type="match status" value="1"/>
</dbReference>
<gene>
    <name evidence="6" type="ORF">D3Y57_07760</name>
</gene>
<evidence type="ECO:0000256" key="2">
    <source>
        <dbReference type="ARBA" id="ARBA00023125"/>
    </source>
</evidence>
<dbReference type="InterPro" id="IPR036388">
    <property type="entry name" value="WH-like_DNA-bd_sf"/>
</dbReference>
<dbReference type="GO" id="GO:0003677">
    <property type="term" value="F:DNA binding"/>
    <property type="evidence" value="ECO:0007669"/>
    <property type="project" value="UniProtKB-KW"/>
</dbReference>
<dbReference type="InterPro" id="IPR050707">
    <property type="entry name" value="HTH_MetabolicPath_Reg"/>
</dbReference>
<accession>A0A494T956</accession>
<keyword evidence="1" id="KW-0805">Transcription regulation</keyword>
<dbReference type="InterPro" id="IPR005471">
    <property type="entry name" value="Tscrpt_reg_IclR_N"/>
</dbReference>
<evidence type="ECO:0000313" key="7">
    <source>
        <dbReference type="Proteomes" id="UP000276254"/>
    </source>
</evidence>
<dbReference type="Proteomes" id="UP000276254">
    <property type="component" value="Chromosome"/>
</dbReference>
<organism evidence="6 7">
    <name type="scientific">Sphingomonas paeninsulae</name>
    <dbReference type="NCBI Taxonomy" id="2319844"/>
    <lineage>
        <taxon>Bacteria</taxon>
        <taxon>Pseudomonadati</taxon>
        <taxon>Pseudomonadota</taxon>
        <taxon>Alphaproteobacteria</taxon>
        <taxon>Sphingomonadales</taxon>
        <taxon>Sphingomonadaceae</taxon>
        <taxon>Sphingomonas</taxon>
    </lineage>
</organism>
<name>A0A494T956_SPHPE</name>
<evidence type="ECO:0000259" key="4">
    <source>
        <dbReference type="PROSITE" id="PS51077"/>
    </source>
</evidence>
<dbReference type="Pfam" id="PF09339">
    <property type="entry name" value="HTH_IclR"/>
    <property type="match status" value="1"/>
</dbReference>
<dbReference type="PANTHER" id="PTHR30136">
    <property type="entry name" value="HELIX-TURN-HELIX TRANSCRIPTIONAL REGULATOR, ICLR FAMILY"/>
    <property type="match status" value="1"/>
</dbReference>
<keyword evidence="2" id="KW-0238">DNA-binding</keyword>
<feature type="domain" description="HTH iclR-type" evidence="4">
    <location>
        <begin position="2"/>
        <end position="62"/>
    </location>
</feature>
<dbReference type="Gene3D" id="3.30.450.40">
    <property type="match status" value="1"/>
</dbReference>
<evidence type="ECO:0000313" key="6">
    <source>
        <dbReference type="EMBL" id="AYJ85887.1"/>
    </source>
</evidence>
<dbReference type="RefSeq" id="WP_121152512.1">
    <property type="nucleotide sequence ID" value="NZ_CP032829.1"/>
</dbReference>
<dbReference type="PROSITE" id="PS51078">
    <property type="entry name" value="ICLR_ED"/>
    <property type="match status" value="1"/>
</dbReference>
<dbReference type="AlphaFoldDB" id="A0A494T956"/>
<evidence type="ECO:0000259" key="5">
    <source>
        <dbReference type="PROSITE" id="PS51078"/>
    </source>
</evidence>
<evidence type="ECO:0000256" key="3">
    <source>
        <dbReference type="ARBA" id="ARBA00023163"/>
    </source>
</evidence>
<dbReference type="InterPro" id="IPR036390">
    <property type="entry name" value="WH_DNA-bd_sf"/>
</dbReference>
<dbReference type="PANTHER" id="PTHR30136:SF35">
    <property type="entry name" value="HTH-TYPE TRANSCRIPTIONAL REGULATOR RV1719"/>
    <property type="match status" value="1"/>
</dbReference>
<dbReference type="InterPro" id="IPR014757">
    <property type="entry name" value="Tscrpt_reg_IclR_C"/>
</dbReference>
<dbReference type="KEGG" id="spha:D3Y57_07760"/>
<dbReference type="GO" id="GO:0003700">
    <property type="term" value="F:DNA-binding transcription factor activity"/>
    <property type="evidence" value="ECO:0007669"/>
    <property type="project" value="TreeGrafter"/>
</dbReference>
<keyword evidence="3" id="KW-0804">Transcription</keyword>
<dbReference type="SMART" id="SM00346">
    <property type="entry name" value="HTH_ICLR"/>
    <property type="match status" value="1"/>
</dbReference>
<evidence type="ECO:0000256" key="1">
    <source>
        <dbReference type="ARBA" id="ARBA00023015"/>
    </source>
</evidence>
<proteinExistence type="predicted"/>
<reference evidence="6 7" key="1">
    <citation type="submission" date="2018-09" db="EMBL/GenBank/DDBJ databases">
        <title>Sphingomonas peninsula sp. nov., isolated from fildes peninsula, Antarctic soil.</title>
        <authorList>
            <person name="Yingchao G."/>
        </authorList>
    </citation>
    <scope>NUCLEOTIDE SEQUENCE [LARGE SCALE GENOMIC DNA]</scope>
    <source>
        <strain evidence="6 7">YZ-8</strain>
    </source>
</reference>
<dbReference type="PROSITE" id="PS51077">
    <property type="entry name" value="HTH_ICLR"/>
    <property type="match status" value="1"/>
</dbReference>
<dbReference type="SUPFAM" id="SSF55781">
    <property type="entry name" value="GAF domain-like"/>
    <property type="match status" value="1"/>
</dbReference>
<feature type="domain" description="IclR-ED" evidence="5">
    <location>
        <begin position="63"/>
        <end position="244"/>
    </location>
</feature>
<protein>
    <submittedName>
        <fullName evidence="6">IclR family transcriptional regulator</fullName>
    </submittedName>
</protein>
<sequence length="258" mass="27608">MDKTLVKGITVLEALVAAPEPLGVSELARQLGLTKSNIHRYLQTFTALGYVVGDGGRYSPTLKIWQQGARVIERLDLRRTVRPIMDRLASATLETVHLGISEGASVIYVDKAEGGHSVRAFSEIGERAPTHCSATGKIFLAFHPTAMRDTLAVSLRRYTPRTITDPEALVTAIEDVRRTGVAVNSGEWEAAVGGVAAPVWGPNNQIVAAMGLTLPLDRFTDDNAASLIEYVQSAAADASRALGASVDFNAAPRVFEIA</sequence>
<dbReference type="InterPro" id="IPR029016">
    <property type="entry name" value="GAF-like_dom_sf"/>
</dbReference>
<dbReference type="OrthoDB" id="6057486at2"/>
<dbReference type="Pfam" id="PF01614">
    <property type="entry name" value="IclR_C"/>
    <property type="match status" value="1"/>
</dbReference>
<keyword evidence="7" id="KW-1185">Reference proteome</keyword>
<dbReference type="EMBL" id="CP032829">
    <property type="protein sequence ID" value="AYJ85887.1"/>
    <property type="molecule type" value="Genomic_DNA"/>
</dbReference>